<dbReference type="GO" id="GO:0004067">
    <property type="term" value="F:asparaginase activity"/>
    <property type="evidence" value="ECO:0007669"/>
    <property type="project" value="UniProtKB-UniRule"/>
</dbReference>
<dbReference type="PROSITE" id="PS00917">
    <property type="entry name" value="ASN_GLN_ASE_2"/>
    <property type="match status" value="1"/>
</dbReference>
<organism evidence="8 9">
    <name type="scientific">Reinekea thalattae</name>
    <dbReference type="NCBI Taxonomy" id="2593301"/>
    <lineage>
        <taxon>Bacteria</taxon>
        <taxon>Pseudomonadati</taxon>
        <taxon>Pseudomonadota</taxon>
        <taxon>Gammaproteobacteria</taxon>
        <taxon>Oceanospirillales</taxon>
        <taxon>Saccharospirillaceae</taxon>
        <taxon>Reinekea</taxon>
    </lineage>
</organism>
<evidence type="ECO:0000256" key="4">
    <source>
        <dbReference type="PROSITE-ProRule" id="PRU10099"/>
    </source>
</evidence>
<dbReference type="InterPro" id="IPR027475">
    <property type="entry name" value="Asparaginase/glutaminase_AS2"/>
</dbReference>
<dbReference type="InterPro" id="IPR027474">
    <property type="entry name" value="L-asparaginase_N"/>
</dbReference>
<evidence type="ECO:0008006" key="10">
    <source>
        <dbReference type="Google" id="ProtNLM"/>
    </source>
</evidence>
<dbReference type="InterPro" id="IPR006034">
    <property type="entry name" value="Asparaginase/glutaminase-like"/>
</dbReference>
<reference evidence="8 9" key="1">
    <citation type="submission" date="2019-07" db="EMBL/GenBank/DDBJ databases">
        <title>Reinekea sp. strain SSH23 genome sequencing and assembly.</title>
        <authorList>
            <person name="Kim I."/>
        </authorList>
    </citation>
    <scope>NUCLEOTIDE SEQUENCE [LARGE SCALE GENOMIC DNA]</scope>
    <source>
        <strain evidence="8 9">SSH23</strain>
    </source>
</reference>
<dbReference type="PIRSF" id="PIRSF500176">
    <property type="entry name" value="L_ASNase"/>
    <property type="match status" value="1"/>
</dbReference>
<evidence type="ECO:0000259" key="6">
    <source>
        <dbReference type="Pfam" id="PF00710"/>
    </source>
</evidence>
<dbReference type="SFLD" id="SFLDS00057">
    <property type="entry name" value="Glutaminase/Asparaginase"/>
    <property type="match status" value="1"/>
</dbReference>
<evidence type="ECO:0000256" key="3">
    <source>
        <dbReference type="PIRSR" id="PIRSR001220-2"/>
    </source>
</evidence>
<dbReference type="PRINTS" id="PR00139">
    <property type="entry name" value="ASNGLNASE"/>
</dbReference>
<feature type="domain" description="L-asparaginase N-terminal" evidence="6">
    <location>
        <begin position="5"/>
        <end position="175"/>
    </location>
</feature>
<dbReference type="Gene3D" id="3.40.50.1170">
    <property type="entry name" value="L-asparaginase, N-terminal domain"/>
    <property type="match status" value="1"/>
</dbReference>
<feature type="active site" evidence="5">
    <location>
        <position position="90"/>
    </location>
</feature>
<dbReference type="Pfam" id="PF17763">
    <property type="entry name" value="Asparaginase_C"/>
    <property type="match status" value="1"/>
</dbReference>
<dbReference type="OrthoDB" id="9788068at2"/>
<feature type="binding site" evidence="3">
    <location>
        <position position="59"/>
    </location>
    <ligand>
        <name>substrate</name>
    </ligand>
</feature>
<dbReference type="GO" id="GO:0006520">
    <property type="term" value="P:amino acid metabolic process"/>
    <property type="evidence" value="ECO:0007669"/>
    <property type="project" value="InterPro"/>
</dbReference>
<sequence length="326" mass="35851">MSHFLIINTGGTIGMTQGENGLEPKAGELERALNSNHPDLAEWQQHSISWKHWQPLLDSSELQPENWFQIRKDILEAPEEIDGFLVIHGTDTLAFSAAALSYLMSGFDKPIVMTGAMLPVSAEGTDATANLKLALKALTEQRNEVVVAVGPQTLPGSRVTKTSTSSFSAFSSPNWHESSWQQPSSQQPLSFSKPWKKHSIAVITLFPGLSIEPLMTPDSWHHRAILINALGNGNAASTTEFLRFLKTAKEKNIPVFVRSQCLDGEVDFSLYAAGSLFKDCGAISCGTMTFESAITKIQLLCSEFETAEEIVTAFQQPLAREWQKEV</sequence>
<protein>
    <recommendedName>
        <fullName evidence="10">Asparaginase</fullName>
    </recommendedName>
</protein>
<dbReference type="SMART" id="SM00870">
    <property type="entry name" value="Asparaginase"/>
    <property type="match status" value="1"/>
</dbReference>
<evidence type="ECO:0000259" key="7">
    <source>
        <dbReference type="Pfam" id="PF17763"/>
    </source>
</evidence>
<dbReference type="RefSeq" id="WP_147713189.1">
    <property type="nucleotide sequence ID" value="NZ_VKAD01000001.1"/>
</dbReference>
<evidence type="ECO:0000256" key="1">
    <source>
        <dbReference type="ARBA" id="ARBA00010518"/>
    </source>
</evidence>
<dbReference type="AlphaFoldDB" id="A0A5C8ZAE4"/>
<comment type="caution">
    <text evidence="8">The sequence shown here is derived from an EMBL/GenBank/DDBJ whole genome shotgun (WGS) entry which is preliminary data.</text>
</comment>
<dbReference type="Proteomes" id="UP000321764">
    <property type="component" value="Unassembled WGS sequence"/>
</dbReference>
<dbReference type="InterPro" id="IPR020827">
    <property type="entry name" value="Asparaginase/glutaminase_AS1"/>
</dbReference>
<dbReference type="InterPro" id="IPR027473">
    <property type="entry name" value="L-asparaginase_C"/>
</dbReference>
<dbReference type="PROSITE" id="PS51732">
    <property type="entry name" value="ASN_GLN_ASE_3"/>
    <property type="match status" value="1"/>
</dbReference>
<comment type="similarity">
    <text evidence="1">Belongs to the asparaginase 1 family.</text>
</comment>
<gene>
    <name evidence="8" type="ORF">FME95_04325</name>
</gene>
<evidence type="ECO:0000313" key="9">
    <source>
        <dbReference type="Proteomes" id="UP000321764"/>
    </source>
</evidence>
<dbReference type="InterPro" id="IPR040919">
    <property type="entry name" value="Asparaginase_C"/>
</dbReference>
<evidence type="ECO:0000256" key="5">
    <source>
        <dbReference type="PROSITE-ProRule" id="PRU10100"/>
    </source>
</evidence>
<dbReference type="Pfam" id="PF00710">
    <property type="entry name" value="Asparaginase"/>
    <property type="match status" value="1"/>
</dbReference>
<dbReference type="Gene3D" id="3.40.50.40">
    <property type="match status" value="1"/>
</dbReference>
<feature type="active site" evidence="4">
    <location>
        <position position="12"/>
    </location>
</feature>
<keyword evidence="9" id="KW-1185">Reference proteome</keyword>
<evidence type="ECO:0000313" key="8">
    <source>
        <dbReference type="EMBL" id="TXR53790.1"/>
    </source>
</evidence>
<dbReference type="PROSITE" id="PS00144">
    <property type="entry name" value="ASN_GLN_ASE_1"/>
    <property type="match status" value="1"/>
</dbReference>
<dbReference type="SUPFAM" id="SSF53774">
    <property type="entry name" value="Glutaminase/Asparaginase"/>
    <property type="match status" value="1"/>
</dbReference>
<feature type="binding site" evidence="3">
    <location>
        <begin position="90"/>
        <end position="91"/>
    </location>
    <ligand>
        <name>substrate</name>
    </ligand>
</feature>
<dbReference type="PANTHER" id="PTHR11707:SF28">
    <property type="entry name" value="60 KDA LYSOPHOSPHOLIPASE"/>
    <property type="match status" value="1"/>
</dbReference>
<evidence type="ECO:0000256" key="2">
    <source>
        <dbReference type="PIRSR" id="PIRSR001220-1"/>
    </source>
</evidence>
<dbReference type="InterPro" id="IPR036152">
    <property type="entry name" value="Asp/glu_Ase-like_sf"/>
</dbReference>
<accession>A0A5C8ZAE4</accession>
<feature type="domain" description="Asparaginase/glutaminase C-terminal" evidence="7">
    <location>
        <begin position="200"/>
        <end position="314"/>
    </location>
</feature>
<dbReference type="PIRSF" id="PIRSF001220">
    <property type="entry name" value="L-ASNase_gatD"/>
    <property type="match status" value="1"/>
</dbReference>
<proteinExistence type="inferred from homology"/>
<dbReference type="InterPro" id="IPR037152">
    <property type="entry name" value="L-asparaginase_N_sf"/>
</dbReference>
<name>A0A5C8ZAE4_9GAMM</name>
<dbReference type="PANTHER" id="PTHR11707">
    <property type="entry name" value="L-ASPARAGINASE"/>
    <property type="match status" value="1"/>
</dbReference>
<feature type="active site" description="O-isoaspartyl threonine intermediate" evidence="2">
    <location>
        <position position="12"/>
    </location>
</feature>
<dbReference type="EMBL" id="VKAD01000001">
    <property type="protein sequence ID" value="TXR53790.1"/>
    <property type="molecule type" value="Genomic_DNA"/>
</dbReference>